<dbReference type="Proteomes" id="UP000700596">
    <property type="component" value="Unassembled WGS sequence"/>
</dbReference>
<comment type="caution">
    <text evidence="2">The sequence shown here is derived from an EMBL/GenBank/DDBJ whole genome shotgun (WGS) entry which is preliminary data.</text>
</comment>
<feature type="chain" id="PRO_5040213461" evidence="1">
    <location>
        <begin position="20"/>
        <end position="108"/>
    </location>
</feature>
<sequence length="108" mass="11604">MQLLQFLVVIPAILAATSAVPAADHTVQIREEMSLMAGCNNQVGRCDKNGCTPKFANAWSLIGYCTKGTYKDCPCDKCNNQTDKCSKNGCNGSRGICQSGKYQGCQCN</sequence>
<protein>
    <submittedName>
        <fullName evidence="2">Uncharacterized protein</fullName>
    </submittedName>
</protein>
<reference evidence="2" key="1">
    <citation type="journal article" date="2021" name="Nat. Commun.">
        <title>Genetic determinants of endophytism in the Arabidopsis root mycobiome.</title>
        <authorList>
            <person name="Mesny F."/>
            <person name="Miyauchi S."/>
            <person name="Thiergart T."/>
            <person name="Pickel B."/>
            <person name="Atanasova L."/>
            <person name="Karlsson M."/>
            <person name="Huettel B."/>
            <person name="Barry K.W."/>
            <person name="Haridas S."/>
            <person name="Chen C."/>
            <person name="Bauer D."/>
            <person name="Andreopoulos W."/>
            <person name="Pangilinan J."/>
            <person name="LaButti K."/>
            <person name="Riley R."/>
            <person name="Lipzen A."/>
            <person name="Clum A."/>
            <person name="Drula E."/>
            <person name="Henrissat B."/>
            <person name="Kohler A."/>
            <person name="Grigoriev I.V."/>
            <person name="Martin F.M."/>
            <person name="Hacquard S."/>
        </authorList>
    </citation>
    <scope>NUCLEOTIDE SEQUENCE</scope>
    <source>
        <strain evidence="2">MPI-CAGE-CH-0243</strain>
    </source>
</reference>
<evidence type="ECO:0000313" key="3">
    <source>
        <dbReference type="Proteomes" id="UP000700596"/>
    </source>
</evidence>
<gene>
    <name evidence="2" type="ORF">B0J11DRAFT_514330</name>
</gene>
<keyword evidence="1" id="KW-0732">Signal</keyword>
<evidence type="ECO:0000313" key="2">
    <source>
        <dbReference type="EMBL" id="KAH7138398.1"/>
    </source>
</evidence>
<dbReference type="OrthoDB" id="2956254at2759"/>
<keyword evidence="3" id="KW-1185">Reference proteome</keyword>
<accession>A0A9P9EJ31</accession>
<feature type="signal peptide" evidence="1">
    <location>
        <begin position="1"/>
        <end position="19"/>
    </location>
</feature>
<proteinExistence type="predicted"/>
<dbReference type="AlphaFoldDB" id="A0A9P9EJ31"/>
<organism evidence="2 3">
    <name type="scientific">Dendryphion nanum</name>
    <dbReference type="NCBI Taxonomy" id="256645"/>
    <lineage>
        <taxon>Eukaryota</taxon>
        <taxon>Fungi</taxon>
        <taxon>Dikarya</taxon>
        <taxon>Ascomycota</taxon>
        <taxon>Pezizomycotina</taxon>
        <taxon>Dothideomycetes</taxon>
        <taxon>Pleosporomycetidae</taxon>
        <taxon>Pleosporales</taxon>
        <taxon>Torulaceae</taxon>
        <taxon>Dendryphion</taxon>
    </lineage>
</organism>
<name>A0A9P9EJ31_9PLEO</name>
<evidence type="ECO:0000256" key="1">
    <source>
        <dbReference type="SAM" id="SignalP"/>
    </source>
</evidence>
<dbReference type="EMBL" id="JAGMWT010000001">
    <property type="protein sequence ID" value="KAH7138398.1"/>
    <property type="molecule type" value="Genomic_DNA"/>
</dbReference>